<evidence type="ECO:0000313" key="6">
    <source>
        <dbReference type="EMBL" id="ALC16166.1"/>
    </source>
</evidence>
<dbReference type="Gene3D" id="3.90.226.10">
    <property type="entry name" value="2-enoyl-CoA Hydratase, Chain A, domain 1"/>
    <property type="match status" value="2"/>
</dbReference>
<dbReference type="GO" id="GO:0008236">
    <property type="term" value="F:serine-type peptidase activity"/>
    <property type="evidence" value="ECO:0007669"/>
    <property type="project" value="UniProtKB-KW"/>
</dbReference>
<evidence type="ECO:0000259" key="5">
    <source>
        <dbReference type="Pfam" id="PF01343"/>
    </source>
</evidence>
<dbReference type="InterPro" id="IPR029045">
    <property type="entry name" value="ClpP/crotonase-like_dom_sf"/>
</dbReference>
<dbReference type="PANTHER" id="PTHR42987:SF7">
    <property type="entry name" value="SIGNAL PEPTIDE PEPTIDASE SPPA-RELATED"/>
    <property type="match status" value="1"/>
</dbReference>
<gene>
    <name evidence="6" type="primary">sppA</name>
    <name evidence="6" type="ORF">DSOUD_1386</name>
</gene>
<dbReference type="Proteomes" id="UP000057158">
    <property type="component" value="Chromosome"/>
</dbReference>
<name>A0A0M4CW71_9BACT</name>
<comment type="similarity">
    <text evidence="1">Belongs to the peptidase S49 family.</text>
</comment>
<evidence type="ECO:0000256" key="4">
    <source>
        <dbReference type="ARBA" id="ARBA00022825"/>
    </source>
</evidence>
<dbReference type="RefSeq" id="WP_053550305.1">
    <property type="nucleotide sequence ID" value="NZ_CP010802.1"/>
</dbReference>
<proteinExistence type="inferred from homology"/>
<dbReference type="SUPFAM" id="SSF52096">
    <property type="entry name" value="ClpP/crotonase"/>
    <property type="match status" value="1"/>
</dbReference>
<keyword evidence="2" id="KW-0645">Protease</keyword>
<organism evidence="6 7">
    <name type="scientific">Desulfuromonas soudanensis</name>
    <dbReference type="NCBI Taxonomy" id="1603606"/>
    <lineage>
        <taxon>Bacteria</taxon>
        <taxon>Pseudomonadati</taxon>
        <taxon>Thermodesulfobacteriota</taxon>
        <taxon>Desulfuromonadia</taxon>
        <taxon>Desulfuromonadales</taxon>
        <taxon>Desulfuromonadaceae</taxon>
        <taxon>Desulfuromonas</taxon>
    </lineage>
</organism>
<dbReference type="CDD" id="cd07023">
    <property type="entry name" value="S49_Sppa_N_C"/>
    <property type="match status" value="1"/>
</dbReference>
<evidence type="ECO:0000256" key="2">
    <source>
        <dbReference type="ARBA" id="ARBA00022670"/>
    </source>
</evidence>
<dbReference type="InterPro" id="IPR004635">
    <property type="entry name" value="Pept_S49_SppA"/>
</dbReference>
<dbReference type="KEGG" id="des:DSOUD_1386"/>
<dbReference type="Pfam" id="PF01343">
    <property type="entry name" value="Peptidase_S49"/>
    <property type="match status" value="1"/>
</dbReference>
<keyword evidence="4" id="KW-0720">Serine protease</keyword>
<dbReference type="GO" id="GO:0006508">
    <property type="term" value="P:proteolysis"/>
    <property type="evidence" value="ECO:0007669"/>
    <property type="project" value="UniProtKB-KW"/>
</dbReference>
<keyword evidence="3" id="KW-0378">Hydrolase</keyword>
<evidence type="ECO:0000313" key="7">
    <source>
        <dbReference type="Proteomes" id="UP000057158"/>
    </source>
</evidence>
<dbReference type="STRING" id="1603606.DSOUD_1386"/>
<dbReference type="PATRIC" id="fig|1603606.3.peg.1512"/>
<keyword evidence="7" id="KW-1185">Reference proteome</keyword>
<reference evidence="6 7" key="1">
    <citation type="submission" date="2015-07" db="EMBL/GenBank/DDBJ databases">
        <title>Isolation and Genomic Characterization of a Novel Halophilic Metal-Reducing Deltaproteobacterium from the Deep Subsurface.</title>
        <authorList>
            <person name="Badalamenti J.P."/>
            <person name="Summers Z.M."/>
            <person name="Gralnick J.A."/>
            <person name="Bond D.R."/>
        </authorList>
    </citation>
    <scope>NUCLEOTIDE SEQUENCE [LARGE SCALE GENOMIC DNA]</scope>
    <source>
        <strain evidence="6 7">WTL</strain>
    </source>
</reference>
<accession>A0A0M4CW71</accession>
<dbReference type="OrthoDB" id="9764363at2"/>
<dbReference type="PANTHER" id="PTHR42987">
    <property type="entry name" value="PEPTIDASE S49"/>
    <property type="match status" value="1"/>
</dbReference>
<dbReference type="EMBL" id="CP010802">
    <property type="protein sequence ID" value="ALC16166.1"/>
    <property type="molecule type" value="Genomic_DNA"/>
</dbReference>
<dbReference type="AlphaFoldDB" id="A0A0M4CW71"/>
<sequence>MKKNPFLMALLTLGAIFLFFVLVVVAAGFVGRGRGLPIGEKIGVIEMTGIIVASKTTIEHIIEFRNNPSIKGIVLRVDSPGGGVGPSQEIYEEIKKTVAVKPVVVSMGSVAASGGYYVSAPVNRIFANPGTITGSIGVIMEFTNVQELLGKIGLKNQVIKSGEHKDIGSPVRPMTDSDRQILQSLIDDTQQQFVAAVAEGRKMTVADVEPLADGRVFTGRQALAVGLVDELGNLQDAISAAARMAGIEGEPRVVYPPEEKPGVFQYLIQESATQLRRGLQEQSATGLQFIWSGVE</sequence>
<protein>
    <submittedName>
        <fullName evidence="6">Signal peptide serine peptidase A</fullName>
    </submittedName>
</protein>
<dbReference type="NCBIfam" id="TIGR00706">
    <property type="entry name" value="SppA_dom"/>
    <property type="match status" value="1"/>
</dbReference>
<feature type="domain" description="Peptidase S49" evidence="5">
    <location>
        <begin position="99"/>
        <end position="247"/>
    </location>
</feature>
<dbReference type="InterPro" id="IPR047272">
    <property type="entry name" value="S49_SppA_C"/>
</dbReference>
<evidence type="ECO:0000256" key="3">
    <source>
        <dbReference type="ARBA" id="ARBA00022801"/>
    </source>
</evidence>
<evidence type="ECO:0000256" key="1">
    <source>
        <dbReference type="ARBA" id="ARBA00008683"/>
    </source>
</evidence>
<dbReference type="InterPro" id="IPR002142">
    <property type="entry name" value="Peptidase_S49"/>
</dbReference>